<feature type="region of interest" description="Disordered" evidence="1">
    <location>
        <begin position="99"/>
        <end position="146"/>
    </location>
</feature>
<organism evidence="2 3">
    <name type="scientific">Actinoplanes palleronii</name>
    <dbReference type="NCBI Taxonomy" id="113570"/>
    <lineage>
        <taxon>Bacteria</taxon>
        <taxon>Bacillati</taxon>
        <taxon>Actinomycetota</taxon>
        <taxon>Actinomycetes</taxon>
        <taxon>Micromonosporales</taxon>
        <taxon>Micromonosporaceae</taxon>
        <taxon>Actinoplanes</taxon>
    </lineage>
</organism>
<name>A0ABQ4BPL9_9ACTN</name>
<evidence type="ECO:0000313" key="3">
    <source>
        <dbReference type="Proteomes" id="UP000624709"/>
    </source>
</evidence>
<sequence>MYGHSKTVADRDAAYASGAGLVLGTLAEVQTVAAQAPAGQRGYLRVVPSTAGRGHVRFGLRLGSSTALAHAVAYTDGDYGFALPAFAARVHAMTRLSAERYRIPQPPTGARRRRRPGPRPGPPGIPGRPAAAHRLTPSHGVAARSGQPPLVCIDHFVGPG</sequence>
<proteinExistence type="predicted"/>
<reference evidence="2 3" key="1">
    <citation type="submission" date="2021-01" db="EMBL/GenBank/DDBJ databases">
        <title>Whole genome shotgun sequence of Actinoplanes palleronii NBRC 14916.</title>
        <authorList>
            <person name="Komaki H."/>
            <person name="Tamura T."/>
        </authorList>
    </citation>
    <scope>NUCLEOTIDE SEQUENCE [LARGE SCALE GENOMIC DNA]</scope>
    <source>
        <strain evidence="2 3">NBRC 14916</strain>
    </source>
</reference>
<evidence type="ECO:0000256" key="1">
    <source>
        <dbReference type="SAM" id="MobiDB-lite"/>
    </source>
</evidence>
<comment type="caution">
    <text evidence="2">The sequence shown here is derived from an EMBL/GenBank/DDBJ whole genome shotgun (WGS) entry which is preliminary data.</text>
</comment>
<dbReference type="Proteomes" id="UP000624709">
    <property type="component" value="Unassembled WGS sequence"/>
</dbReference>
<gene>
    <name evidence="2" type="ORF">Apa02nite_087300</name>
</gene>
<keyword evidence="3" id="KW-1185">Reference proteome</keyword>
<evidence type="ECO:0000313" key="2">
    <source>
        <dbReference type="EMBL" id="GIE72622.1"/>
    </source>
</evidence>
<protein>
    <submittedName>
        <fullName evidence="2">Uncharacterized protein</fullName>
    </submittedName>
</protein>
<accession>A0ABQ4BPL9</accession>
<dbReference type="EMBL" id="BOMS01000152">
    <property type="protein sequence ID" value="GIE72622.1"/>
    <property type="molecule type" value="Genomic_DNA"/>
</dbReference>